<dbReference type="EMBL" id="KN832984">
    <property type="protein sequence ID" value="KIM85590.1"/>
    <property type="molecule type" value="Genomic_DNA"/>
</dbReference>
<dbReference type="InParanoid" id="A0A0C3FN81"/>
<dbReference type="AlphaFoldDB" id="A0A0C3FN81"/>
<keyword evidence="2" id="KW-1185">Reference proteome</keyword>
<reference evidence="2" key="2">
    <citation type="submission" date="2015-01" db="EMBL/GenBank/DDBJ databases">
        <title>Evolutionary Origins and Diversification of the Mycorrhizal Mutualists.</title>
        <authorList>
            <consortium name="DOE Joint Genome Institute"/>
            <consortium name="Mycorrhizal Genomics Consortium"/>
            <person name="Kohler A."/>
            <person name="Kuo A."/>
            <person name="Nagy L.G."/>
            <person name="Floudas D."/>
            <person name="Copeland A."/>
            <person name="Barry K.W."/>
            <person name="Cichocki N."/>
            <person name="Veneault-Fourrey C."/>
            <person name="LaButti K."/>
            <person name="Lindquist E.A."/>
            <person name="Lipzen A."/>
            <person name="Lundell T."/>
            <person name="Morin E."/>
            <person name="Murat C."/>
            <person name="Riley R."/>
            <person name="Ohm R."/>
            <person name="Sun H."/>
            <person name="Tunlid A."/>
            <person name="Henrissat B."/>
            <person name="Grigoriev I.V."/>
            <person name="Hibbett D.S."/>
            <person name="Martin F."/>
        </authorList>
    </citation>
    <scope>NUCLEOTIDE SEQUENCE [LARGE SCALE GENOMIC DNA]</scope>
    <source>
        <strain evidence="2">F 1598</strain>
    </source>
</reference>
<sequence length="74" mass="8111">MKGTLVPATTYSELVPRFSHDCPHQSNHRFVVEVKIVLGSRKIHTQTLWTVFGGDRTYGSSGATVPTLRVSASP</sequence>
<evidence type="ECO:0000313" key="2">
    <source>
        <dbReference type="Proteomes" id="UP000054166"/>
    </source>
</evidence>
<dbReference type="HOGENOM" id="CLU_2688663_0_0_1"/>
<protein>
    <submittedName>
        <fullName evidence="1">Uncharacterized protein</fullName>
    </submittedName>
</protein>
<evidence type="ECO:0000313" key="1">
    <source>
        <dbReference type="EMBL" id="KIM85590.1"/>
    </source>
</evidence>
<proteinExistence type="predicted"/>
<gene>
    <name evidence="1" type="ORF">PILCRDRAFT_816793</name>
</gene>
<accession>A0A0C3FN81</accession>
<name>A0A0C3FN81_PILCF</name>
<dbReference type="Proteomes" id="UP000054166">
    <property type="component" value="Unassembled WGS sequence"/>
</dbReference>
<organism evidence="1 2">
    <name type="scientific">Piloderma croceum (strain F 1598)</name>
    <dbReference type="NCBI Taxonomy" id="765440"/>
    <lineage>
        <taxon>Eukaryota</taxon>
        <taxon>Fungi</taxon>
        <taxon>Dikarya</taxon>
        <taxon>Basidiomycota</taxon>
        <taxon>Agaricomycotina</taxon>
        <taxon>Agaricomycetes</taxon>
        <taxon>Agaricomycetidae</taxon>
        <taxon>Atheliales</taxon>
        <taxon>Atheliaceae</taxon>
        <taxon>Piloderma</taxon>
    </lineage>
</organism>
<reference evidence="1 2" key="1">
    <citation type="submission" date="2014-04" db="EMBL/GenBank/DDBJ databases">
        <authorList>
            <consortium name="DOE Joint Genome Institute"/>
            <person name="Kuo A."/>
            <person name="Tarkka M."/>
            <person name="Buscot F."/>
            <person name="Kohler A."/>
            <person name="Nagy L.G."/>
            <person name="Floudas D."/>
            <person name="Copeland A."/>
            <person name="Barry K.W."/>
            <person name="Cichocki N."/>
            <person name="Veneault-Fourrey C."/>
            <person name="LaButti K."/>
            <person name="Lindquist E.A."/>
            <person name="Lipzen A."/>
            <person name="Lundell T."/>
            <person name="Morin E."/>
            <person name="Murat C."/>
            <person name="Sun H."/>
            <person name="Tunlid A."/>
            <person name="Henrissat B."/>
            <person name="Grigoriev I.V."/>
            <person name="Hibbett D.S."/>
            <person name="Martin F."/>
            <person name="Nordberg H.P."/>
            <person name="Cantor M.N."/>
            <person name="Hua S.X."/>
        </authorList>
    </citation>
    <scope>NUCLEOTIDE SEQUENCE [LARGE SCALE GENOMIC DNA]</scope>
    <source>
        <strain evidence="1 2">F 1598</strain>
    </source>
</reference>